<organism evidence="1 2">
    <name type="scientific">Smittium mucronatum</name>
    <dbReference type="NCBI Taxonomy" id="133383"/>
    <lineage>
        <taxon>Eukaryota</taxon>
        <taxon>Fungi</taxon>
        <taxon>Fungi incertae sedis</taxon>
        <taxon>Zoopagomycota</taxon>
        <taxon>Kickxellomycotina</taxon>
        <taxon>Harpellomycetes</taxon>
        <taxon>Harpellales</taxon>
        <taxon>Legeriomycetaceae</taxon>
        <taxon>Smittium</taxon>
    </lineage>
</organism>
<dbReference type="EMBL" id="LSSL01007541">
    <property type="protein sequence ID" value="OLY77951.1"/>
    <property type="molecule type" value="Genomic_DNA"/>
</dbReference>
<proteinExistence type="predicted"/>
<comment type="caution">
    <text evidence="1">The sequence shown here is derived from an EMBL/GenBank/DDBJ whole genome shotgun (WGS) entry which is preliminary data.</text>
</comment>
<dbReference type="STRING" id="133383.A0A1R0GM36"/>
<protein>
    <submittedName>
        <fullName evidence="1">Uncharacterized protein</fullName>
    </submittedName>
</protein>
<sequence>MSVFADSAFPKNGTAQEKAEYQKFTDNIIDETTKSYNKDGPRVPNWSLDMQITIDRIKCISKLSMPHGHQFTEDNFDALEAEKILLRFRQSESDISNKGGEYRKRFWSINDPSILVSPDSVFKPLVDEDLKSISDSNPRQLFSEVVASQAIIDSWEKKGTDVDSVLGIKPLREDEVIMVFYHGGGFYLECPGTNRTAALEISIETGNRVFCKMISSIFFI</sequence>
<reference evidence="1 2" key="1">
    <citation type="journal article" date="2016" name="Mol. Biol. Evol.">
        <title>Genome-Wide Survey of Gut Fungi (Harpellales) Reveals the First Horizontally Transferred Ubiquitin Gene from a Mosquito Host.</title>
        <authorList>
            <person name="Wang Y."/>
            <person name="White M.M."/>
            <person name="Kvist S."/>
            <person name="Moncalvo J.M."/>
        </authorList>
    </citation>
    <scope>NUCLEOTIDE SEQUENCE [LARGE SCALE GENOMIC DNA]</scope>
    <source>
        <strain evidence="1 2">ALG-7-W6</strain>
    </source>
</reference>
<dbReference type="AlphaFoldDB" id="A0A1R0GM36"/>
<gene>
    <name evidence="1" type="ORF">AYI68_g8011</name>
</gene>
<dbReference type="OrthoDB" id="408631at2759"/>
<accession>A0A1R0GM36</accession>
<dbReference type="Proteomes" id="UP000187455">
    <property type="component" value="Unassembled WGS sequence"/>
</dbReference>
<keyword evidence="2" id="KW-1185">Reference proteome</keyword>
<evidence type="ECO:0000313" key="1">
    <source>
        <dbReference type="EMBL" id="OLY77951.1"/>
    </source>
</evidence>
<evidence type="ECO:0000313" key="2">
    <source>
        <dbReference type="Proteomes" id="UP000187455"/>
    </source>
</evidence>
<name>A0A1R0GM36_9FUNG</name>